<dbReference type="Proteomes" id="UP000271162">
    <property type="component" value="Unassembled WGS sequence"/>
</dbReference>
<dbReference type="WBParaSite" id="NBR_0001192801-mRNA-1">
    <property type="protein sequence ID" value="NBR_0001192801-mRNA-1"/>
    <property type="gene ID" value="NBR_0001192801"/>
</dbReference>
<dbReference type="InterPro" id="IPR036397">
    <property type="entry name" value="RNaseH_sf"/>
</dbReference>
<evidence type="ECO:0000313" key="2">
    <source>
        <dbReference type="Proteomes" id="UP000271162"/>
    </source>
</evidence>
<organism evidence="3">
    <name type="scientific">Nippostrongylus brasiliensis</name>
    <name type="common">Rat hookworm</name>
    <dbReference type="NCBI Taxonomy" id="27835"/>
    <lineage>
        <taxon>Eukaryota</taxon>
        <taxon>Metazoa</taxon>
        <taxon>Ecdysozoa</taxon>
        <taxon>Nematoda</taxon>
        <taxon>Chromadorea</taxon>
        <taxon>Rhabditida</taxon>
        <taxon>Rhabditina</taxon>
        <taxon>Rhabditomorpha</taxon>
        <taxon>Strongyloidea</taxon>
        <taxon>Heligmosomidae</taxon>
        <taxon>Nippostrongylus</taxon>
    </lineage>
</organism>
<dbReference type="EMBL" id="UYSL01020631">
    <property type="protein sequence ID" value="VDL75518.1"/>
    <property type="molecule type" value="Genomic_DNA"/>
</dbReference>
<evidence type="ECO:0000313" key="1">
    <source>
        <dbReference type="EMBL" id="VDL75518.1"/>
    </source>
</evidence>
<name>A0A0N4Y722_NIPBR</name>
<dbReference type="PANTHER" id="PTHR46068">
    <property type="entry name" value="PROTEIN CBG27172"/>
    <property type="match status" value="1"/>
</dbReference>
<reference evidence="1 2" key="2">
    <citation type="submission" date="2018-11" db="EMBL/GenBank/DDBJ databases">
        <authorList>
            <consortium name="Pathogen Informatics"/>
        </authorList>
    </citation>
    <scope>NUCLEOTIDE SEQUENCE [LARGE SCALE GENOMIC DNA]</scope>
</reference>
<dbReference type="OMA" id="DEANFWR"/>
<dbReference type="GO" id="GO:0003676">
    <property type="term" value="F:nucleic acid binding"/>
    <property type="evidence" value="ECO:0007669"/>
    <property type="project" value="InterPro"/>
</dbReference>
<dbReference type="STRING" id="27835.A0A0N4Y722"/>
<dbReference type="Gene3D" id="3.30.420.10">
    <property type="entry name" value="Ribonuclease H-like superfamily/Ribonuclease H"/>
    <property type="match status" value="1"/>
</dbReference>
<gene>
    <name evidence="1" type="ORF">NBR_LOCUS11929</name>
</gene>
<dbReference type="PANTHER" id="PTHR46068:SF1">
    <property type="entry name" value="TRANSPOSASE IS30-LIKE HTH DOMAIN-CONTAINING PROTEIN"/>
    <property type="match status" value="1"/>
</dbReference>
<keyword evidence="2" id="KW-1185">Reference proteome</keyword>
<reference evidence="3" key="1">
    <citation type="submission" date="2017-02" db="UniProtKB">
        <authorList>
            <consortium name="WormBaseParasite"/>
        </authorList>
    </citation>
    <scope>IDENTIFICATION</scope>
</reference>
<protein>
    <submittedName>
        <fullName evidence="3">DDE_3 domain-containing protein</fullName>
    </submittedName>
</protein>
<dbReference type="AlphaFoldDB" id="A0A0N4Y722"/>
<evidence type="ECO:0000313" key="3">
    <source>
        <dbReference type="WBParaSite" id="NBR_0001192801-mRNA-1"/>
    </source>
</evidence>
<sequence length="208" mass="23816">MRQMAKDVGISVGSMRTIVRKKLQKYPYRLQKCQLLTDTMKKNRAERCKKLLQRFTVARARNIVFTDEKLFTLNPVFNSQTGLSVGRAGGGVRSFCDFGLKFGRFWPPAPAHKAKMVQDWCAEQLPDFIAHSDWPSSSPDLNPMDYSVWAILERKACSTKHPNLDSLKEALLKSWDELDETYLRATCEAFVGRLKNCVKAKGDHFENH</sequence>
<accession>A0A0N4Y722</accession>
<proteinExistence type="predicted"/>